<evidence type="ECO:0000256" key="7">
    <source>
        <dbReference type="ARBA" id="ARBA00022989"/>
    </source>
</evidence>
<evidence type="ECO:0000256" key="9">
    <source>
        <dbReference type="ARBA" id="ARBA00023136"/>
    </source>
</evidence>
<dbReference type="PANTHER" id="PTHR33021:SF408">
    <property type="entry name" value="PHYTOCYANIN DOMAIN-CONTAINING PROTEIN"/>
    <property type="match status" value="1"/>
</dbReference>
<comment type="subcellular location">
    <subcellularLocation>
        <location evidence="1">Membrane</location>
        <topology evidence="1">Single-pass type I membrane protein</topology>
    </subcellularLocation>
</comment>
<comment type="caution">
    <text evidence="14">The sequence shown here is derived from an EMBL/GenBank/DDBJ whole genome shotgun (WGS) entry which is preliminary data.</text>
</comment>
<dbReference type="Pfam" id="PF02298">
    <property type="entry name" value="Cu_bind_like"/>
    <property type="match status" value="1"/>
</dbReference>
<keyword evidence="15" id="KW-1185">Reference proteome</keyword>
<dbReference type="GO" id="GO:0009610">
    <property type="term" value="P:response to symbiotic fungus"/>
    <property type="evidence" value="ECO:0007669"/>
    <property type="project" value="UniProtKB-ARBA"/>
</dbReference>
<gene>
    <name evidence="14" type="ORF">AAHA92_00523</name>
</gene>
<dbReference type="Gene3D" id="2.60.40.420">
    <property type="entry name" value="Cupredoxins - blue copper proteins"/>
    <property type="match status" value="1"/>
</dbReference>
<dbReference type="Proteomes" id="UP001567538">
    <property type="component" value="Unassembled WGS sequence"/>
</dbReference>
<dbReference type="InterPro" id="IPR039391">
    <property type="entry name" value="Phytocyanin-like"/>
</dbReference>
<dbReference type="InterPro" id="IPR008972">
    <property type="entry name" value="Cupredoxin"/>
</dbReference>
<keyword evidence="3" id="KW-0812">Transmembrane</keyword>
<evidence type="ECO:0000256" key="1">
    <source>
        <dbReference type="ARBA" id="ARBA00004479"/>
    </source>
</evidence>
<sequence length="152" mass="15735">MASKALLITILVAAAVAPALGVDYMVGDGDGWKLKVNYILWAAGKTFQVGDTLTFMYAPADDNVIQVSGPDFKDCKNSTALKGPYNSGNDKIALDTTGRRWYISGTQGHCEAGVKVVLSVEAAAPAPAPSSAPPAASLVWMAAAALSVVMAF</sequence>
<dbReference type="PANTHER" id="PTHR33021">
    <property type="entry name" value="BLUE COPPER PROTEIN"/>
    <property type="match status" value="1"/>
</dbReference>
<dbReference type="SUPFAM" id="SSF49503">
    <property type="entry name" value="Cupredoxins"/>
    <property type="match status" value="1"/>
</dbReference>
<dbReference type="GO" id="GO:0046872">
    <property type="term" value="F:metal ion binding"/>
    <property type="evidence" value="ECO:0007669"/>
    <property type="project" value="UniProtKB-KW"/>
</dbReference>
<keyword evidence="6" id="KW-0249">Electron transport</keyword>
<evidence type="ECO:0000313" key="14">
    <source>
        <dbReference type="EMBL" id="KAL1568986.1"/>
    </source>
</evidence>
<dbReference type="GO" id="GO:0016020">
    <property type="term" value="C:membrane"/>
    <property type="evidence" value="ECO:0007669"/>
    <property type="project" value="UniProtKB-SubCell"/>
</dbReference>
<dbReference type="EMBL" id="JBEAFC010000001">
    <property type="protein sequence ID" value="KAL1568986.1"/>
    <property type="molecule type" value="Genomic_DNA"/>
</dbReference>
<feature type="domain" description="Phytocyanin" evidence="13">
    <location>
        <begin position="22"/>
        <end position="122"/>
    </location>
</feature>
<dbReference type="InterPro" id="IPR003245">
    <property type="entry name" value="Phytocyanin_dom"/>
</dbReference>
<evidence type="ECO:0000256" key="4">
    <source>
        <dbReference type="ARBA" id="ARBA00022723"/>
    </source>
</evidence>
<protein>
    <submittedName>
        <fullName evidence="14">Mavicyanin-like</fullName>
    </submittedName>
</protein>
<evidence type="ECO:0000259" key="13">
    <source>
        <dbReference type="PROSITE" id="PS51485"/>
    </source>
</evidence>
<reference evidence="14 15" key="1">
    <citation type="submission" date="2024-06" db="EMBL/GenBank/DDBJ databases">
        <title>A chromosome level genome sequence of Diviner's sage (Salvia divinorum).</title>
        <authorList>
            <person name="Ford S.A."/>
            <person name="Ro D.-K."/>
            <person name="Ness R.W."/>
            <person name="Phillips M.A."/>
        </authorList>
    </citation>
    <scope>NUCLEOTIDE SEQUENCE [LARGE SCALE GENOMIC DNA]</scope>
    <source>
        <strain evidence="14">SAF-2024a</strain>
        <tissue evidence="14">Leaf</tissue>
    </source>
</reference>
<keyword evidence="5 12" id="KW-0732">Signal</keyword>
<keyword evidence="10" id="KW-1015">Disulfide bond</keyword>
<keyword evidence="7" id="KW-1133">Transmembrane helix</keyword>
<dbReference type="CDD" id="cd04216">
    <property type="entry name" value="Phytocyanin"/>
    <property type="match status" value="1"/>
</dbReference>
<evidence type="ECO:0000256" key="11">
    <source>
        <dbReference type="ARBA" id="ARBA00023180"/>
    </source>
</evidence>
<evidence type="ECO:0000256" key="6">
    <source>
        <dbReference type="ARBA" id="ARBA00022982"/>
    </source>
</evidence>
<keyword evidence="4" id="KW-0479">Metal-binding</keyword>
<evidence type="ECO:0000256" key="8">
    <source>
        <dbReference type="ARBA" id="ARBA00023008"/>
    </source>
</evidence>
<evidence type="ECO:0000256" key="12">
    <source>
        <dbReference type="SAM" id="SignalP"/>
    </source>
</evidence>
<proteinExistence type="predicted"/>
<evidence type="ECO:0000256" key="3">
    <source>
        <dbReference type="ARBA" id="ARBA00022692"/>
    </source>
</evidence>
<keyword evidence="11" id="KW-0325">Glycoprotein</keyword>
<dbReference type="PROSITE" id="PS51485">
    <property type="entry name" value="PHYTOCYANIN"/>
    <property type="match status" value="1"/>
</dbReference>
<evidence type="ECO:0000256" key="10">
    <source>
        <dbReference type="ARBA" id="ARBA00023157"/>
    </source>
</evidence>
<evidence type="ECO:0000256" key="5">
    <source>
        <dbReference type="ARBA" id="ARBA00022729"/>
    </source>
</evidence>
<accession>A0ABD1IJV0</accession>
<keyword evidence="2" id="KW-0813">Transport</keyword>
<name>A0ABD1IJV0_SALDI</name>
<evidence type="ECO:0000313" key="15">
    <source>
        <dbReference type="Proteomes" id="UP001567538"/>
    </source>
</evidence>
<organism evidence="14 15">
    <name type="scientific">Salvia divinorum</name>
    <name type="common">Maria pastora</name>
    <name type="synonym">Diviner's sage</name>
    <dbReference type="NCBI Taxonomy" id="28513"/>
    <lineage>
        <taxon>Eukaryota</taxon>
        <taxon>Viridiplantae</taxon>
        <taxon>Streptophyta</taxon>
        <taxon>Embryophyta</taxon>
        <taxon>Tracheophyta</taxon>
        <taxon>Spermatophyta</taxon>
        <taxon>Magnoliopsida</taxon>
        <taxon>eudicotyledons</taxon>
        <taxon>Gunneridae</taxon>
        <taxon>Pentapetalae</taxon>
        <taxon>asterids</taxon>
        <taxon>lamiids</taxon>
        <taxon>Lamiales</taxon>
        <taxon>Lamiaceae</taxon>
        <taxon>Nepetoideae</taxon>
        <taxon>Mentheae</taxon>
        <taxon>Salviinae</taxon>
        <taxon>Salvia</taxon>
        <taxon>Salvia subgen. Calosphace</taxon>
    </lineage>
</organism>
<feature type="chain" id="PRO_5044857130" evidence="12">
    <location>
        <begin position="22"/>
        <end position="152"/>
    </location>
</feature>
<dbReference type="AlphaFoldDB" id="A0ABD1IJV0"/>
<keyword evidence="8" id="KW-0186">Copper</keyword>
<evidence type="ECO:0000256" key="2">
    <source>
        <dbReference type="ARBA" id="ARBA00022448"/>
    </source>
</evidence>
<dbReference type="FunFam" id="2.60.40.420:FF:000067">
    <property type="entry name" value="Cupredoxin superfamily protein"/>
    <property type="match status" value="1"/>
</dbReference>
<keyword evidence="9" id="KW-0472">Membrane</keyword>
<feature type="signal peptide" evidence="12">
    <location>
        <begin position="1"/>
        <end position="21"/>
    </location>
</feature>